<dbReference type="EMBL" id="FNCK01000002">
    <property type="protein sequence ID" value="SDF95465.1"/>
    <property type="molecule type" value="Genomic_DNA"/>
</dbReference>
<dbReference type="InterPro" id="IPR001853">
    <property type="entry name" value="DSBA-like_thioredoxin_dom"/>
</dbReference>
<reference evidence="2 3" key="1">
    <citation type="submission" date="2016-10" db="EMBL/GenBank/DDBJ databases">
        <authorList>
            <person name="de Groot N.N."/>
        </authorList>
    </citation>
    <scope>NUCLEOTIDE SEQUENCE [LARGE SCALE GENOMIC DNA]</scope>
    <source>
        <strain evidence="2 3">ATCC BAA-466</strain>
    </source>
</reference>
<feature type="domain" description="DSBA-like thioredoxin" evidence="1">
    <location>
        <begin position="3"/>
        <end position="206"/>
    </location>
</feature>
<dbReference type="InterPro" id="IPR036249">
    <property type="entry name" value="Thioredoxin-like_sf"/>
</dbReference>
<name>A0A1G7QAJ6_9LACT</name>
<keyword evidence="3" id="KW-1185">Reference proteome</keyword>
<gene>
    <name evidence="2" type="ORF">SAMN05421791_10226</name>
</gene>
<evidence type="ECO:0000259" key="1">
    <source>
        <dbReference type="Pfam" id="PF01323"/>
    </source>
</evidence>
<dbReference type="Pfam" id="PF01323">
    <property type="entry name" value="DSBA"/>
    <property type="match status" value="1"/>
</dbReference>
<protein>
    <submittedName>
        <fullName evidence="2">Predicted dithiol-disulfide isomerase, DsbA family</fullName>
    </submittedName>
</protein>
<dbReference type="SUPFAM" id="SSF52833">
    <property type="entry name" value="Thioredoxin-like"/>
    <property type="match status" value="1"/>
</dbReference>
<dbReference type="RefSeq" id="WP_090289126.1">
    <property type="nucleotide sequence ID" value="NZ_FNCK01000002.1"/>
</dbReference>
<dbReference type="AlphaFoldDB" id="A0A1G7QAJ6"/>
<proteinExistence type="predicted"/>
<dbReference type="CDD" id="cd03024">
    <property type="entry name" value="DsbA_FrnE"/>
    <property type="match status" value="1"/>
</dbReference>
<dbReference type="OrthoDB" id="9799122at2"/>
<evidence type="ECO:0000313" key="2">
    <source>
        <dbReference type="EMBL" id="SDF95465.1"/>
    </source>
</evidence>
<dbReference type="PANTHER" id="PTHR13887:SF41">
    <property type="entry name" value="THIOREDOXIN SUPERFAMILY PROTEIN"/>
    <property type="match status" value="1"/>
</dbReference>
<accession>A0A1G7QAJ6</accession>
<organism evidence="2 3">
    <name type="scientific">Facklamia miroungae</name>
    <dbReference type="NCBI Taxonomy" id="120956"/>
    <lineage>
        <taxon>Bacteria</taxon>
        <taxon>Bacillati</taxon>
        <taxon>Bacillota</taxon>
        <taxon>Bacilli</taxon>
        <taxon>Lactobacillales</taxon>
        <taxon>Aerococcaceae</taxon>
        <taxon>Facklamia</taxon>
    </lineage>
</organism>
<dbReference type="PANTHER" id="PTHR13887">
    <property type="entry name" value="GLUTATHIONE S-TRANSFERASE KAPPA"/>
    <property type="match status" value="1"/>
</dbReference>
<sequence>MKINYWADYACPYCYIGEVRIKRAIEELGLSDKLHLQMRAYQLDPNASQVAEGDMATRLANKYGITKKEAAERVSGIKEYAIEDGLDFDYTKVRFTNTLDAHRLSKFAMEHLSIKQMADFRMAIYKAYFEEYLELANHEVLLKIAEEAGLNIDQVAECLDSSQYKEEVLKDQQKARAEEVKGVPYFVIGQVTVPGAMSVDTFKDIIKQEVENNHLYEDEE</sequence>
<evidence type="ECO:0000313" key="3">
    <source>
        <dbReference type="Proteomes" id="UP000199708"/>
    </source>
</evidence>
<dbReference type="STRING" id="120956.SAMN05421791_10226"/>
<dbReference type="Proteomes" id="UP000199708">
    <property type="component" value="Unassembled WGS sequence"/>
</dbReference>
<dbReference type="GO" id="GO:0016491">
    <property type="term" value="F:oxidoreductase activity"/>
    <property type="evidence" value="ECO:0007669"/>
    <property type="project" value="InterPro"/>
</dbReference>
<dbReference type="GO" id="GO:0016853">
    <property type="term" value="F:isomerase activity"/>
    <property type="evidence" value="ECO:0007669"/>
    <property type="project" value="UniProtKB-KW"/>
</dbReference>
<keyword evidence="2" id="KW-0413">Isomerase</keyword>
<dbReference type="Gene3D" id="3.40.30.10">
    <property type="entry name" value="Glutaredoxin"/>
    <property type="match status" value="1"/>
</dbReference>